<dbReference type="Proteomes" id="UP000799423">
    <property type="component" value="Unassembled WGS sequence"/>
</dbReference>
<dbReference type="AlphaFoldDB" id="A0A6A7BDU4"/>
<evidence type="ECO:0000256" key="1">
    <source>
        <dbReference type="SAM" id="Phobius"/>
    </source>
</evidence>
<evidence type="ECO:0000313" key="2">
    <source>
        <dbReference type="EMBL" id="KAF2853671.1"/>
    </source>
</evidence>
<dbReference type="EMBL" id="MU006294">
    <property type="protein sequence ID" value="KAF2853671.1"/>
    <property type="molecule type" value="Genomic_DNA"/>
</dbReference>
<protein>
    <recommendedName>
        <fullName evidence="4">Transmembrane protein</fullName>
    </recommendedName>
</protein>
<gene>
    <name evidence="2" type="ORF">T440DRAFT_285716</name>
</gene>
<feature type="transmembrane region" description="Helical" evidence="1">
    <location>
        <begin position="36"/>
        <end position="55"/>
    </location>
</feature>
<feature type="transmembrane region" description="Helical" evidence="1">
    <location>
        <begin position="61"/>
        <end position="84"/>
    </location>
</feature>
<proteinExistence type="predicted"/>
<keyword evidence="3" id="KW-1185">Reference proteome</keyword>
<sequence length="181" mass="20811">MGCMAQGPVGNPHLIFSSVGYGLTLVLPACRRRHCFFFWIYPIYLVVLSISFVGFKRAIRHVFSFYLFVSFLFSIPSIVLDLLVSQLNSYYNDSNSITLERNTRGILVEARISAIDLSGTRHEGSRAGRGFLNFVKILIISWRRLRHQRCEFRQQHDNLCTGEALLSITHAEQLPFQKLRL</sequence>
<evidence type="ECO:0008006" key="4">
    <source>
        <dbReference type="Google" id="ProtNLM"/>
    </source>
</evidence>
<keyword evidence="1" id="KW-0472">Membrane</keyword>
<reference evidence="2" key="1">
    <citation type="submission" date="2020-01" db="EMBL/GenBank/DDBJ databases">
        <authorList>
            <consortium name="DOE Joint Genome Institute"/>
            <person name="Haridas S."/>
            <person name="Albert R."/>
            <person name="Binder M."/>
            <person name="Bloem J."/>
            <person name="Labutti K."/>
            <person name="Salamov A."/>
            <person name="Andreopoulos B."/>
            <person name="Baker S.E."/>
            <person name="Barry K."/>
            <person name="Bills G."/>
            <person name="Bluhm B.H."/>
            <person name="Cannon C."/>
            <person name="Castanera R."/>
            <person name="Culley D.E."/>
            <person name="Daum C."/>
            <person name="Ezra D."/>
            <person name="Gonzalez J.B."/>
            <person name="Henrissat B."/>
            <person name="Kuo A."/>
            <person name="Liang C."/>
            <person name="Lipzen A."/>
            <person name="Lutzoni F."/>
            <person name="Magnuson J."/>
            <person name="Mondo S."/>
            <person name="Nolan M."/>
            <person name="Ohm R."/>
            <person name="Pangilinan J."/>
            <person name="Park H.-J."/>
            <person name="Ramirez L."/>
            <person name="Alfaro M."/>
            <person name="Sun H."/>
            <person name="Tritt A."/>
            <person name="Yoshinaga Y."/>
            <person name="Zwiers L.-H."/>
            <person name="Turgeon B.G."/>
            <person name="Goodwin S.B."/>
            <person name="Spatafora J.W."/>
            <person name="Crous P.W."/>
            <person name="Grigoriev I.V."/>
        </authorList>
    </citation>
    <scope>NUCLEOTIDE SEQUENCE</scope>
    <source>
        <strain evidence="2">IPT5</strain>
    </source>
</reference>
<keyword evidence="1" id="KW-1133">Transmembrane helix</keyword>
<feature type="transmembrane region" description="Helical" evidence="1">
    <location>
        <begin position="12"/>
        <end position="29"/>
    </location>
</feature>
<accession>A0A6A7BDU4</accession>
<name>A0A6A7BDU4_9PLEO</name>
<evidence type="ECO:0000313" key="3">
    <source>
        <dbReference type="Proteomes" id="UP000799423"/>
    </source>
</evidence>
<keyword evidence="1" id="KW-0812">Transmembrane</keyword>
<organism evidence="2 3">
    <name type="scientific">Plenodomus tracheiphilus IPT5</name>
    <dbReference type="NCBI Taxonomy" id="1408161"/>
    <lineage>
        <taxon>Eukaryota</taxon>
        <taxon>Fungi</taxon>
        <taxon>Dikarya</taxon>
        <taxon>Ascomycota</taxon>
        <taxon>Pezizomycotina</taxon>
        <taxon>Dothideomycetes</taxon>
        <taxon>Pleosporomycetidae</taxon>
        <taxon>Pleosporales</taxon>
        <taxon>Pleosporineae</taxon>
        <taxon>Leptosphaeriaceae</taxon>
        <taxon>Plenodomus</taxon>
    </lineage>
</organism>